<evidence type="ECO:0000313" key="3">
    <source>
        <dbReference type="Proteomes" id="UP000297668"/>
    </source>
</evidence>
<feature type="compositionally biased region" description="Basic residues" evidence="1">
    <location>
        <begin position="14"/>
        <end position="27"/>
    </location>
</feature>
<gene>
    <name evidence="2" type="ORF">E0687_10065</name>
</gene>
<dbReference type="AlphaFoldDB" id="A0A4Y9FAU6"/>
<reference evidence="2 3" key="1">
    <citation type="submission" date="2019-03" db="EMBL/GenBank/DDBJ databases">
        <title>Thermus tengchongensis species for the arsenic transformation mechanism.</title>
        <authorList>
            <person name="Yuan G.C."/>
        </authorList>
    </citation>
    <scope>NUCLEOTIDE SEQUENCE [LARGE SCALE GENOMIC DNA]</scope>
    <source>
        <strain evidence="2 3">15W</strain>
    </source>
</reference>
<evidence type="ECO:0000256" key="1">
    <source>
        <dbReference type="SAM" id="MobiDB-lite"/>
    </source>
</evidence>
<dbReference type="InterPro" id="IPR006522">
    <property type="entry name" value="Phage_virion_morphogenesis"/>
</dbReference>
<feature type="region of interest" description="Disordered" evidence="1">
    <location>
        <begin position="1"/>
        <end position="31"/>
    </location>
</feature>
<evidence type="ECO:0000313" key="2">
    <source>
        <dbReference type="EMBL" id="TFU25639.1"/>
    </source>
</evidence>
<accession>A0A4Y9FAU6</accession>
<organism evidence="2 3">
    <name type="scientific">Thermus tengchongensis</name>
    <dbReference type="NCBI Taxonomy" id="1214928"/>
    <lineage>
        <taxon>Bacteria</taxon>
        <taxon>Thermotogati</taxon>
        <taxon>Deinococcota</taxon>
        <taxon>Deinococci</taxon>
        <taxon>Thermales</taxon>
        <taxon>Thermaceae</taxon>
        <taxon>Thermus</taxon>
    </lineage>
</organism>
<comment type="caution">
    <text evidence="2">The sequence shown here is derived from an EMBL/GenBank/DDBJ whole genome shotgun (WGS) entry which is preliminary data.</text>
</comment>
<evidence type="ECO:0008006" key="4">
    <source>
        <dbReference type="Google" id="ProtNLM"/>
    </source>
</evidence>
<dbReference type="Pfam" id="PF05069">
    <property type="entry name" value="Phage_tail_S"/>
    <property type="match status" value="1"/>
</dbReference>
<dbReference type="EMBL" id="SJZF01000018">
    <property type="protein sequence ID" value="TFU25639.1"/>
    <property type="molecule type" value="Genomic_DNA"/>
</dbReference>
<protein>
    <recommendedName>
        <fullName evidence="4">Phage virion morphogenesis protein</fullName>
    </recommendedName>
</protein>
<name>A0A4Y9FAU6_9DEIN</name>
<sequence>MAGGGGRREGGPRGRGRYPRGFLHRRPGRDPRAEVAVSVRGDFDELKRLLRGFERLTRPGALREVSRAAAEGAMSALMDRFRTATDPYGRAWPPSLRAQLEGGQTLSDTGRLRRSFSVQNVTERGFAIGTNVRYAAPHQFGAVIRPRRARWLRFRLAGGRGVRKGGRGRWVTASQVVLPARPFFPEGYDLGEYAERMREAIAAWLEAEL</sequence>
<proteinExistence type="predicted"/>
<dbReference type="Proteomes" id="UP000297668">
    <property type="component" value="Unassembled WGS sequence"/>
</dbReference>
<feature type="compositionally biased region" description="Basic and acidic residues" evidence="1">
    <location>
        <begin position="1"/>
        <end position="12"/>
    </location>
</feature>